<comment type="cofactor">
    <cofactor evidence="1">
        <name>FAD</name>
        <dbReference type="ChEBI" id="CHEBI:57692"/>
    </cofactor>
</comment>
<keyword evidence="6" id="KW-0560">Oxidoreductase</keyword>
<dbReference type="STRING" id="634436.SAMN05216361_1319"/>
<evidence type="ECO:0000256" key="1">
    <source>
        <dbReference type="ARBA" id="ARBA00001974"/>
    </source>
</evidence>
<dbReference type="PANTHER" id="PTHR43876">
    <property type="entry name" value="UBIQUINONE BIOSYNTHESIS MONOOXYGENASE COQ6, MITOCHONDRIAL"/>
    <property type="match status" value="1"/>
</dbReference>
<dbReference type="AlphaFoldDB" id="A0A1M5H5N8"/>
<dbReference type="InterPro" id="IPR051205">
    <property type="entry name" value="UbiH/COQ6_monooxygenase"/>
</dbReference>
<keyword evidence="10" id="KW-1185">Reference proteome</keyword>
<dbReference type="PROSITE" id="PS01304">
    <property type="entry name" value="UBIH"/>
    <property type="match status" value="1"/>
</dbReference>
<dbReference type="Gene3D" id="3.50.50.60">
    <property type="entry name" value="FAD/NAD(P)-binding domain"/>
    <property type="match status" value="2"/>
</dbReference>
<dbReference type="NCBIfam" id="TIGR01988">
    <property type="entry name" value="Ubi-OHases"/>
    <property type="match status" value="1"/>
</dbReference>
<evidence type="ECO:0000259" key="8">
    <source>
        <dbReference type="Pfam" id="PF01494"/>
    </source>
</evidence>
<dbReference type="InterPro" id="IPR010971">
    <property type="entry name" value="UbiH/COQ6"/>
</dbReference>
<evidence type="ECO:0000256" key="7">
    <source>
        <dbReference type="ARBA" id="ARBA00023033"/>
    </source>
</evidence>
<dbReference type="Pfam" id="PF01494">
    <property type="entry name" value="FAD_binding_3"/>
    <property type="match status" value="1"/>
</dbReference>
<protein>
    <submittedName>
        <fullName evidence="9">2-octaprenylphenol hydroxylase</fullName>
    </submittedName>
</protein>
<comment type="similarity">
    <text evidence="3">Belongs to the UbiH/COQ6 family.</text>
</comment>
<evidence type="ECO:0000313" key="10">
    <source>
        <dbReference type="Proteomes" id="UP000184520"/>
    </source>
</evidence>
<gene>
    <name evidence="9" type="ORF">SAMN05216361_1319</name>
</gene>
<dbReference type="GO" id="GO:0019168">
    <property type="term" value="F:2-polyprenylphenol 6-hydroxylase activity"/>
    <property type="evidence" value="ECO:0007669"/>
    <property type="project" value="TreeGrafter"/>
</dbReference>
<dbReference type="RefSeq" id="WP_073319692.1">
    <property type="nucleotide sequence ID" value="NZ_FQWD01000002.1"/>
</dbReference>
<evidence type="ECO:0000256" key="2">
    <source>
        <dbReference type="ARBA" id="ARBA00004749"/>
    </source>
</evidence>
<name>A0A1M5H5N8_9ALTE</name>
<dbReference type="InterPro" id="IPR002938">
    <property type="entry name" value="FAD-bd"/>
</dbReference>
<dbReference type="UniPathway" id="UPA00232"/>
<evidence type="ECO:0000256" key="3">
    <source>
        <dbReference type="ARBA" id="ARBA00005349"/>
    </source>
</evidence>
<evidence type="ECO:0000256" key="6">
    <source>
        <dbReference type="ARBA" id="ARBA00023002"/>
    </source>
</evidence>
<dbReference type="Proteomes" id="UP000184520">
    <property type="component" value="Unassembled WGS sequence"/>
</dbReference>
<keyword evidence="4" id="KW-0285">Flavoprotein</keyword>
<reference evidence="10" key="1">
    <citation type="submission" date="2016-11" db="EMBL/GenBank/DDBJ databases">
        <authorList>
            <person name="Varghese N."/>
            <person name="Submissions S."/>
        </authorList>
    </citation>
    <scope>NUCLEOTIDE SEQUENCE [LARGE SCALE GENOMIC DNA]</scope>
    <source>
        <strain evidence="10">CGMCC 1.8995</strain>
    </source>
</reference>
<evidence type="ECO:0000256" key="4">
    <source>
        <dbReference type="ARBA" id="ARBA00022630"/>
    </source>
</evidence>
<proteinExistence type="inferred from homology"/>
<sequence length="391" mass="42438">MYQADIAIVGAGMVGLALARALKDAPVSVVVIDTSPIHKPLSDKPELRVSAINAANQQALSELAVWQALPENRLSPYTHMQVWDHDSFGRIAFNCDDLGAPSLGHIVENQALVNALSEVVKTQQNVTLLPSVRIDKVLAGKSETMLMLNNDDVVSCRLVVGADGANSAIRQHGNFPLTFKDYGHTAIVATVRTELPHGKVARQVFTPSGPLALLPLRDPNLCSIVWSQTSETAQSLLAQDNAEFAKGLQIAMNGEVGHITVESARMHFPLTMRYARQWLSDGLVIIGDAAHTIHPLAGQGANLGLQDAFALADSIQQLVRDEKPFYLARHLRPFERARKAEAVKMIAAMEGFKQLFGGDNPLKKLIRGVGMRTADAIPGIKQKFITQAMGW</sequence>
<dbReference type="EMBL" id="FQWD01000002">
    <property type="protein sequence ID" value="SHG11206.1"/>
    <property type="molecule type" value="Genomic_DNA"/>
</dbReference>
<feature type="domain" description="FAD-binding" evidence="8">
    <location>
        <begin position="4"/>
        <end position="321"/>
    </location>
</feature>
<keyword evidence="7" id="KW-0503">Monooxygenase</keyword>
<comment type="pathway">
    <text evidence="2">Cofactor biosynthesis; ubiquinone biosynthesis.</text>
</comment>
<evidence type="ECO:0000313" key="9">
    <source>
        <dbReference type="EMBL" id="SHG11206.1"/>
    </source>
</evidence>
<dbReference type="OrthoDB" id="9769565at2"/>
<dbReference type="GO" id="GO:0071949">
    <property type="term" value="F:FAD binding"/>
    <property type="evidence" value="ECO:0007669"/>
    <property type="project" value="InterPro"/>
</dbReference>
<dbReference type="GO" id="GO:0006744">
    <property type="term" value="P:ubiquinone biosynthetic process"/>
    <property type="evidence" value="ECO:0007669"/>
    <property type="project" value="UniProtKB-UniPathway"/>
</dbReference>
<dbReference type="InterPro" id="IPR036188">
    <property type="entry name" value="FAD/NAD-bd_sf"/>
</dbReference>
<evidence type="ECO:0000256" key="5">
    <source>
        <dbReference type="ARBA" id="ARBA00022827"/>
    </source>
</evidence>
<organism evidence="9 10">
    <name type="scientific">Marisediminitalea aggregata</name>
    <dbReference type="NCBI Taxonomy" id="634436"/>
    <lineage>
        <taxon>Bacteria</taxon>
        <taxon>Pseudomonadati</taxon>
        <taxon>Pseudomonadota</taxon>
        <taxon>Gammaproteobacteria</taxon>
        <taxon>Alteromonadales</taxon>
        <taxon>Alteromonadaceae</taxon>
        <taxon>Marisediminitalea</taxon>
    </lineage>
</organism>
<dbReference type="PRINTS" id="PR00420">
    <property type="entry name" value="RNGMNOXGNASE"/>
</dbReference>
<dbReference type="InterPro" id="IPR018168">
    <property type="entry name" value="Ubi_Hdrlase_CS"/>
</dbReference>
<dbReference type="PANTHER" id="PTHR43876:SF7">
    <property type="entry name" value="UBIQUINONE BIOSYNTHESIS MONOOXYGENASE COQ6, MITOCHONDRIAL"/>
    <property type="match status" value="1"/>
</dbReference>
<keyword evidence="5" id="KW-0274">FAD</keyword>
<dbReference type="SUPFAM" id="SSF51905">
    <property type="entry name" value="FAD/NAD(P)-binding domain"/>
    <property type="match status" value="1"/>
</dbReference>
<accession>A0A1M5H5N8</accession>